<proteinExistence type="predicted"/>
<gene>
    <name evidence="1" type="ORF">Q0A17_23250</name>
</gene>
<dbReference type="RefSeq" id="WP_301703350.1">
    <property type="nucleotide sequence ID" value="NZ_JAUJYW010000021.1"/>
</dbReference>
<dbReference type="Proteomes" id="UP001174867">
    <property type="component" value="Unassembled WGS sequence"/>
</dbReference>
<reference evidence="1 2" key="1">
    <citation type="submission" date="2023-07" db="EMBL/GenBank/DDBJ databases">
        <title>Citrobacter selenititolerans sp. nov., isolated from seleniferous soil.</title>
        <authorList>
            <person name="Zhang S."/>
            <person name="Li K."/>
            <person name="Peng J."/>
            <person name="Wang H."/>
            <person name="Sun J."/>
            <person name="Guo Y."/>
        </authorList>
    </citation>
    <scope>NUCLEOTIDE SEQUENCE [LARGE SCALE GENOMIC DNA]</scope>
    <source>
        <strain evidence="1 2">S2-9</strain>
    </source>
</reference>
<dbReference type="InterPro" id="IPR037891">
    <property type="entry name" value="Cdil-like_sf"/>
</dbReference>
<comment type="caution">
    <text evidence="1">The sequence shown here is derived from an EMBL/GenBank/DDBJ whole genome shotgun (WGS) entry which is preliminary data.</text>
</comment>
<evidence type="ECO:0000313" key="1">
    <source>
        <dbReference type="EMBL" id="MDN8602297.1"/>
    </source>
</evidence>
<dbReference type="InterPro" id="IPR009888">
    <property type="entry name" value="CdiI_Proteobact"/>
</dbReference>
<keyword evidence="2" id="KW-1185">Reference proteome</keyword>
<dbReference type="EMBL" id="JAUJYW010000021">
    <property type="protein sequence ID" value="MDN8602297.1"/>
    <property type="molecule type" value="Genomic_DNA"/>
</dbReference>
<sequence>MQKHDVIIYEYNNRYSIIQRSKQDKRQDECPSENVALAGSLPKDVAPSLLGETVLKAIDSYGTIDPSYFAWELKELRKQLCSWVGAKSYTGFLKNRRLVLAQKNFDKKRIEIIPFDNFNINKWETMLLDDMICLPLDSDYEKIGMAVDKAFSIATFHPERKI</sequence>
<dbReference type="Pfam" id="PF07262">
    <property type="entry name" value="CdiI"/>
    <property type="match status" value="1"/>
</dbReference>
<organism evidence="1 2">
    <name type="scientific">Citrobacter enshiensis</name>
    <dbReference type="NCBI Taxonomy" id="2971264"/>
    <lineage>
        <taxon>Bacteria</taxon>
        <taxon>Pseudomonadati</taxon>
        <taxon>Pseudomonadota</taxon>
        <taxon>Gammaproteobacteria</taxon>
        <taxon>Enterobacterales</taxon>
        <taxon>Enterobacteriaceae</taxon>
        <taxon>Citrobacter</taxon>
    </lineage>
</organism>
<dbReference type="Gene3D" id="3.40.1590.10">
    <property type="entry name" value="NMB0488-like"/>
    <property type="match status" value="1"/>
</dbReference>
<evidence type="ECO:0000313" key="2">
    <source>
        <dbReference type="Proteomes" id="UP001174867"/>
    </source>
</evidence>
<dbReference type="SUPFAM" id="SSF160207">
    <property type="entry name" value="NMB0488-like"/>
    <property type="match status" value="1"/>
</dbReference>
<name>A0ABT8Q1Y3_9ENTR</name>
<accession>A0ABT8Q1Y3</accession>
<protein>
    <submittedName>
        <fullName evidence="1">Contact-dependent growth inhibition system immunity protein</fullName>
    </submittedName>
</protein>